<reference evidence="10 11" key="2">
    <citation type="submission" date="2016-01" db="EMBL/GenBank/DDBJ databases">
        <title>Microcella alkaliphila JAM AC0309 whole genome shotgun sequence.</title>
        <authorList>
            <person name="Kurata A."/>
            <person name="Hirose Y."/>
            <person name="Kishimoto N."/>
            <person name="Kobayashi T."/>
        </authorList>
    </citation>
    <scope>NUCLEOTIDE SEQUENCE [LARGE SCALE GENOMIC DNA]</scope>
    <source>
        <strain evidence="10 11">JAM AC0309</strain>
    </source>
</reference>
<proteinExistence type="inferred from homology"/>
<evidence type="ECO:0000256" key="7">
    <source>
        <dbReference type="ARBA" id="ARBA00038093"/>
    </source>
</evidence>
<evidence type="ECO:0000256" key="2">
    <source>
        <dbReference type="ARBA" id="ARBA00022649"/>
    </source>
</evidence>
<protein>
    <recommendedName>
        <fullName evidence="8">Ribonuclease VapC</fullName>
        <shortName evidence="8">RNase VapC</shortName>
        <ecNumber evidence="8">3.1.-.-</ecNumber>
    </recommendedName>
    <alternativeName>
        <fullName evidence="8">Toxin VapC</fullName>
    </alternativeName>
</protein>
<evidence type="ECO:0000256" key="6">
    <source>
        <dbReference type="ARBA" id="ARBA00022842"/>
    </source>
</evidence>
<dbReference type="OrthoDB" id="9804823at2"/>
<feature type="domain" description="PIN" evidence="9">
    <location>
        <begin position="2"/>
        <end position="126"/>
    </location>
</feature>
<dbReference type="SUPFAM" id="SSF88723">
    <property type="entry name" value="PIN domain-like"/>
    <property type="match status" value="1"/>
</dbReference>
<dbReference type="GO" id="GO:0004540">
    <property type="term" value="F:RNA nuclease activity"/>
    <property type="evidence" value="ECO:0007669"/>
    <property type="project" value="InterPro"/>
</dbReference>
<evidence type="ECO:0000256" key="8">
    <source>
        <dbReference type="HAMAP-Rule" id="MF_00265"/>
    </source>
</evidence>
<dbReference type="CDD" id="cd18731">
    <property type="entry name" value="PIN_NgFitB-like"/>
    <property type="match status" value="1"/>
</dbReference>
<dbReference type="PANTHER" id="PTHR33653:SF1">
    <property type="entry name" value="RIBONUCLEASE VAPC2"/>
    <property type="match status" value="1"/>
</dbReference>
<dbReference type="Gene3D" id="3.40.50.1010">
    <property type="entry name" value="5'-nuclease"/>
    <property type="match status" value="1"/>
</dbReference>
<gene>
    <name evidence="8 10" type="primary">vapC</name>
    <name evidence="10" type="ORF">MalAC0309_0820</name>
</gene>
<dbReference type="InterPro" id="IPR002716">
    <property type="entry name" value="PIN_dom"/>
</dbReference>
<dbReference type="GO" id="GO:0016787">
    <property type="term" value="F:hydrolase activity"/>
    <property type="evidence" value="ECO:0007669"/>
    <property type="project" value="UniProtKB-KW"/>
</dbReference>
<dbReference type="RefSeq" id="WP_096420891.1">
    <property type="nucleotide sequence ID" value="NZ_AP017315.1"/>
</dbReference>
<feature type="binding site" evidence="8">
    <location>
        <position position="5"/>
    </location>
    <ligand>
        <name>Mg(2+)</name>
        <dbReference type="ChEBI" id="CHEBI:18420"/>
    </ligand>
</feature>
<reference evidence="11" key="1">
    <citation type="submission" date="2015-12" db="EMBL/GenBank/DDBJ databases">
        <authorList>
            <person name="Shamseldin A."/>
            <person name="Moawad H."/>
            <person name="Abd El-Rahim W.M."/>
            <person name="Sadowsky M.J."/>
        </authorList>
    </citation>
    <scope>NUCLEOTIDE SEQUENCE [LARGE SCALE GENOMIC DNA]</scope>
    <source>
        <strain evidence="11">JAM AC0309</strain>
    </source>
</reference>
<dbReference type="EC" id="3.1.-.-" evidence="8"/>
<evidence type="ECO:0000256" key="5">
    <source>
        <dbReference type="ARBA" id="ARBA00022801"/>
    </source>
</evidence>
<keyword evidence="6 8" id="KW-0460">Magnesium</keyword>
<dbReference type="GO" id="GO:0000287">
    <property type="term" value="F:magnesium ion binding"/>
    <property type="evidence" value="ECO:0007669"/>
    <property type="project" value="UniProtKB-UniRule"/>
</dbReference>
<dbReference type="AlphaFoldDB" id="A0A0U4WV13"/>
<comment type="function">
    <text evidence="8">Toxic component of a toxin-antitoxin (TA) system. An RNase.</text>
</comment>
<keyword evidence="2 8" id="KW-1277">Toxin-antitoxin system</keyword>
<dbReference type="InterPro" id="IPR029060">
    <property type="entry name" value="PIN-like_dom_sf"/>
</dbReference>
<feature type="binding site" evidence="8">
    <location>
        <position position="102"/>
    </location>
    <ligand>
        <name>Mg(2+)</name>
        <dbReference type="ChEBI" id="CHEBI:18420"/>
    </ligand>
</feature>
<keyword evidence="5 8" id="KW-0378">Hydrolase</keyword>
<accession>A0A0U4WV13</accession>
<dbReference type="HAMAP" id="MF_00265">
    <property type="entry name" value="VapC_Nob1"/>
    <property type="match status" value="1"/>
</dbReference>
<evidence type="ECO:0000313" key="10">
    <source>
        <dbReference type="EMBL" id="BAU31687.1"/>
    </source>
</evidence>
<dbReference type="Pfam" id="PF01850">
    <property type="entry name" value="PIN"/>
    <property type="match status" value="1"/>
</dbReference>
<organism evidence="10 11">
    <name type="scientific">Microcella alkaliphila</name>
    <dbReference type="NCBI Taxonomy" id="279828"/>
    <lineage>
        <taxon>Bacteria</taxon>
        <taxon>Bacillati</taxon>
        <taxon>Actinomycetota</taxon>
        <taxon>Actinomycetes</taxon>
        <taxon>Micrococcales</taxon>
        <taxon>Microbacteriaceae</taxon>
        <taxon>Microcella</taxon>
    </lineage>
</organism>
<keyword evidence="4 8" id="KW-0479">Metal-binding</keyword>
<keyword evidence="8" id="KW-0800">Toxin</keyword>
<evidence type="ECO:0000256" key="3">
    <source>
        <dbReference type="ARBA" id="ARBA00022722"/>
    </source>
</evidence>
<sequence>MIVVDTNVFSETLKSSPDEGVMRWLASHADEVATTAITVAELRFGAFRLPEGQRRAAILGAVDALVDAAGERVLAFDVTAAHHFAVLRAQREAAGRVVSVEDTMIAAICRAGSHQLATRNVRDFDDAGVDFVNPWEASTP</sequence>
<evidence type="ECO:0000256" key="4">
    <source>
        <dbReference type="ARBA" id="ARBA00022723"/>
    </source>
</evidence>
<dbReference type="GO" id="GO:0090729">
    <property type="term" value="F:toxin activity"/>
    <property type="evidence" value="ECO:0007669"/>
    <property type="project" value="UniProtKB-KW"/>
</dbReference>
<comment type="cofactor">
    <cofactor evidence="1 8">
        <name>Mg(2+)</name>
        <dbReference type="ChEBI" id="CHEBI:18420"/>
    </cofactor>
</comment>
<evidence type="ECO:0000313" key="11">
    <source>
        <dbReference type="Proteomes" id="UP000218965"/>
    </source>
</evidence>
<dbReference type="InterPro" id="IPR050556">
    <property type="entry name" value="Type_II_TA_system_RNase"/>
</dbReference>
<dbReference type="Proteomes" id="UP000218965">
    <property type="component" value="Chromosome"/>
</dbReference>
<evidence type="ECO:0000256" key="1">
    <source>
        <dbReference type="ARBA" id="ARBA00001946"/>
    </source>
</evidence>
<dbReference type="EMBL" id="AP017315">
    <property type="protein sequence ID" value="BAU31687.1"/>
    <property type="molecule type" value="Genomic_DNA"/>
</dbReference>
<evidence type="ECO:0000259" key="9">
    <source>
        <dbReference type="Pfam" id="PF01850"/>
    </source>
</evidence>
<comment type="similarity">
    <text evidence="7 8">Belongs to the PINc/VapC protein family.</text>
</comment>
<name>A0A0U4WV13_9MICO</name>
<dbReference type="InterPro" id="IPR022907">
    <property type="entry name" value="VapC_family"/>
</dbReference>
<dbReference type="PANTHER" id="PTHR33653">
    <property type="entry name" value="RIBONUCLEASE VAPC2"/>
    <property type="match status" value="1"/>
</dbReference>
<dbReference type="KEGG" id="malk:MalAC0309_0820"/>
<keyword evidence="3 8" id="KW-0540">Nuclease</keyword>